<feature type="compositionally biased region" description="Basic and acidic residues" evidence="8">
    <location>
        <begin position="93"/>
        <end position="108"/>
    </location>
</feature>
<sequence>MTDRTAGSVDLATGEANPVPTKASDTSLDKRVGSDEKTSGTTTTVLPIGSEPEPDAGSEPGAPSASPSDEEAAAETAEPTATAGSAEAAVEPVVRKPTADGDGGKGDTDADAAPAEPAPAPEPPAPRVSRGTRLAERYRLEHRLSQNGRSETWRAVDEKLRRAVGVHIVPAGGEHGRAVIAAARAAALMGDPRFVQVLDCAEQDGLIYVVKEWLPDADNLTKVFESAPLPPHEVYELTRALAQAMSVAHRAGLSHLRLTPENVLRMHTGQYKIVGLAVEAALYGHDTTDAARDDTHAVGRLMYAALTRRWVEGTEYGLQAAPFTGGRLCAPGQIRAGVDDTLAALAMRALGHEVKHEPVFETPGELSAAITAIPEMHPPEQNAIVGGPEPDEYPIYTPTPNRTVYASAGYSGGGPTGPARPPVTPPPPLGGRFGAAVKGAVAVLVVLAIVLVTWQVASHVGDGEKKEPPLKTQDVQSPTAPPSTVPPKPSTTRPKNGKEISIGGGTPISPQDVYKTYDENPSTYWRTNYMVDGPEITFSRKGYGIVYDLGAVHELRDAQITLGSGGAYTNIKLMAAPDAKTMPTSEDAFKTTVGEGTNKGTDLRIEATGKPVRAQFVLLVMTAMPKVDSNIGDYQIYNAGYQNAWREVTFSTLP</sequence>
<feature type="region of interest" description="Disordered" evidence="8">
    <location>
        <begin position="406"/>
        <end position="427"/>
    </location>
</feature>
<feature type="compositionally biased region" description="Pro residues" evidence="8">
    <location>
        <begin position="116"/>
        <end position="126"/>
    </location>
</feature>
<evidence type="ECO:0000256" key="3">
    <source>
        <dbReference type="ARBA" id="ARBA00022679"/>
    </source>
</evidence>
<dbReference type="CDD" id="cd13973">
    <property type="entry name" value="PK_MviN-like"/>
    <property type="match status" value="1"/>
</dbReference>
<dbReference type="GO" id="GO:0004674">
    <property type="term" value="F:protein serine/threonine kinase activity"/>
    <property type="evidence" value="ECO:0007669"/>
    <property type="project" value="UniProtKB-KW"/>
</dbReference>
<protein>
    <recommendedName>
        <fullName evidence="1">non-specific serine/threonine protein kinase</fullName>
        <ecNumber evidence="1">2.7.11.1</ecNumber>
    </recommendedName>
</protein>
<keyword evidence="11" id="KW-1185">Reference proteome</keyword>
<evidence type="ECO:0000313" key="11">
    <source>
        <dbReference type="Proteomes" id="UP000286931"/>
    </source>
</evidence>
<dbReference type="PANTHER" id="PTHR43289">
    <property type="entry name" value="MITOGEN-ACTIVATED PROTEIN KINASE KINASE KINASE 20-RELATED"/>
    <property type="match status" value="1"/>
</dbReference>
<evidence type="ECO:0000256" key="5">
    <source>
        <dbReference type="ARBA" id="ARBA00022777"/>
    </source>
</evidence>
<feature type="region of interest" description="Disordered" evidence="8">
    <location>
        <begin position="460"/>
        <end position="514"/>
    </location>
</feature>
<gene>
    <name evidence="10" type="ORF">EHYA_06072</name>
</gene>
<dbReference type="PANTHER" id="PTHR43289:SF6">
    <property type="entry name" value="SERINE_THREONINE-PROTEIN KINASE NEKL-3"/>
    <property type="match status" value="1"/>
</dbReference>
<dbReference type="AlphaFoldDB" id="A0A401YUY4"/>
<feature type="compositionally biased region" description="Low complexity" evidence="8">
    <location>
        <begin position="74"/>
        <end position="89"/>
    </location>
</feature>
<evidence type="ECO:0000256" key="2">
    <source>
        <dbReference type="ARBA" id="ARBA00022527"/>
    </source>
</evidence>
<dbReference type="SUPFAM" id="SSF49785">
    <property type="entry name" value="Galactose-binding domain-like"/>
    <property type="match status" value="1"/>
</dbReference>
<evidence type="ECO:0000256" key="7">
    <source>
        <dbReference type="ARBA" id="ARBA00023170"/>
    </source>
</evidence>
<keyword evidence="6" id="KW-0067">ATP-binding</keyword>
<dbReference type="GO" id="GO:0005524">
    <property type="term" value="F:ATP binding"/>
    <property type="evidence" value="ECO:0007669"/>
    <property type="project" value="UniProtKB-KW"/>
</dbReference>
<dbReference type="InterPro" id="IPR011009">
    <property type="entry name" value="Kinase-like_dom_sf"/>
</dbReference>
<dbReference type="EMBL" id="BIFH01000027">
    <property type="protein sequence ID" value="GCD98365.1"/>
    <property type="molecule type" value="Genomic_DNA"/>
</dbReference>
<dbReference type="Proteomes" id="UP000286931">
    <property type="component" value="Unassembled WGS sequence"/>
</dbReference>
<keyword evidence="7" id="KW-0675">Receptor</keyword>
<dbReference type="EC" id="2.7.11.1" evidence="1"/>
<evidence type="ECO:0000256" key="4">
    <source>
        <dbReference type="ARBA" id="ARBA00022741"/>
    </source>
</evidence>
<dbReference type="InterPro" id="IPR000719">
    <property type="entry name" value="Prot_kinase_dom"/>
</dbReference>
<dbReference type="Gene3D" id="3.30.200.20">
    <property type="entry name" value="Phosphorylase Kinase, domain 1"/>
    <property type="match status" value="1"/>
</dbReference>
<dbReference type="PROSITE" id="PS50011">
    <property type="entry name" value="PROTEIN_KINASE_DOM"/>
    <property type="match status" value="1"/>
</dbReference>
<evidence type="ECO:0000259" key="9">
    <source>
        <dbReference type="PROSITE" id="PS50011"/>
    </source>
</evidence>
<accession>A0A401YUY4</accession>
<feature type="compositionally biased region" description="Pro residues" evidence="8">
    <location>
        <begin position="479"/>
        <end position="489"/>
    </location>
</feature>
<dbReference type="InterPro" id="IPR008979">
    <property type="entry name" value="Galactose-bd-like_sf"/>
</dbReference>
<feature type="compositionally biased region" description="Basic and acidic residues" evidence="8">
    <location>
        <begin position="27"/>
        <end position="38"/>
    </location>
</feature>
<reference evidence="10 11" key="1">
    <citation type="submission" date="2018-12" db="EMBL/GenBank/DDBJ databases">
        <title>Draft genome sequence of Embleya hyalina NBRC 13850T.</title>
        <authorList>
            <person name="Komaki H."/>
            <person name="Hosoyama A."/>
            <person name="Kimura A."/>
            <person name="Ichikawa N."/>
            <person name="Tamura T."/>
        </authorList>
    </citation>
    <scope>NUCLEOTIDE SEQUENCE [LARGE SCALE GENOMIC DNA]</scope>
    <source>
        <strain evidence="10 11">NBRC 13850</strain>
    </source>
</reference>
<evidence type="ECO:0000256" key="1">
    <source>
        <dbReference type="ARBA" id="ARBA00012513"/>
    </source>
</evidence>
<keyword evidence="2 10" id="KW-0723">Serine/threonine-protein kinase</keyword>
<keyword evidence="5 10" id="KW-0418">Kinase</keyword>
<evidence type="ECO:0000256" key="8">
    <source>
        <dbReference type="SAM" id="MobiDB-lite"/>
    </source>
</evidence>
<keyword evidence="3" id="KW-0808">Transferase</keyword>
<feature type="compositionally biased region" description="Pro residues" evidence="8">
    <location>
        <begin position="418"/>
        <end position="427"/>
    </location>
</feature>
<feature type="compositionally biased region" description="Low complexity" evidence="8">
    <location>
        <begin position="55"/>
        <end position="67"/>
    </location>
</feature>
<keyword evidence="4" id="KW-0547">Nucleotide-binding</keyword>
<name>A0A401YUY4_9ACTN</name>
<dbReference type="Gene3D" id="2.60.120.260">
    <property type="entry name" value="Galactose-binding domain-like"/>
    <property type="match status" value="1"/>
</dbReference>
<evidence type="ECO:0000313" key="10">
    <source>
        <dbReference type="EMBL" id="GCD98365.1"/>
    </source>
</evidence>
<evidence type="ECO:0000256" key="6">
    <source>
        <dbReference type="ARBA" id="ARBA00022840"/>
    </source>
</evidence>
<feature type="domain" description="Protein kinase" evidence="9">
    <location>
        <begin position="138"/>
        <end position="396"/>
    </location>
</feature>
<dbReference type="Gene3D" id="1.10.510.10">
    <property type="entry name" value="Transferase(Phosphotransferase) domain 1"/>
    <property type="match status" value="1"/>
</dbReference>
<comment type="caution">
    <text evidence="10">The sequence shown here is derived from an EMBL/GenBank/DDBJ whole genome shotgun (WGS) entry which is preliminary data.</text>
</comment>
<dbReference type="SUPFAM" id="SSF56112">
    <property type="entry name" value="Protein kinase-like (PK-like)"/>
    <property type="match status" value="1"/>
</dbReference>
<organism evidence="10 11">
    <name type="scientific">Embleya hyalina</name>
    <dbReference type="NCBI Taxonomy" id="516124"/>
    <lineage>
        <taxon>Bacteria</taxon>
        <taxon>Bacillati</taxon>
        <taxon>Actinomycetota</taxon>
        <taxon>Actinomycetes</taxon>
        <taxon>Kitasatosporales</taxon>
        <taxon>Streptomycetaceae</taxon>
        <taxon>Embleya</taxon>
    </lineage>
</organism>
<proteinExistence type="predicted"/>
<feature type="region of interest" description="Disordered" evidence="8">
    <location>
        <begin position="1"/>
        <end position="131"/>
    </location>
</feature>